<feature type="compositionally biased region" description="Basic and acidic residues" evidence="1">
    <location>
        <begin position="164"/>
        <end position="175"/>
    </location>
</feature>
<dbReference type="PaxDb" id="4113-PGSC0003DMT400091048"/>
<keyword evidence="3" id="KW-1185">Reference proteome</keyword>
<sequence length="231" mass="25266">MESKKLAKNVFTSDYIDVVTYENLLAGSATTSFTFSSIICLVACHPEVEQKLLVEIAFGLDDHIPTADDLQQKFSYLDKVIKEAMKFYIVSALVARETSAEVEIGGYKLPKINIFIAGCCCSESMILGGSPVGAAVHRRSNAGEERKSSSLAAAAGIKGTKKGNGREEEEGRGGEESDVSSCSHWRWWTEMGGCLAGDGRQRRDEEEQKRVGCGGSREKKNEKFRFGSFGR</sequence>
<dbReference type="Pfam" id="PF00067">
    <property type="entry name" value="p450"/>
    <property type="match status" value="1"/>
</dbReference>
<accession>M1DLS9</accession>
<dbReference type="Proteomes" id="UP000011115">
    <property type="component" value="Unassembled WGS sequence"/>
</dbReference>
<dbReference type="HOGENOM" id="CLU_1201609_0_0_1"/>
<feature type="compositionally biased region" description="Basic and acidic residues" evidence="1">
    <location>
        <begin position="199"/>
        <end position="218"/>
    </location>
</feature>
<reference evidence="2" key="2">
    <citation type="submission" date="2015-06" db="UniProtKB">
        <authorList>
            <consortium name="EnsemblPlants"/>
        </authorList>
    </citation>
    <scope>IDENTIFICATION</scope>
    <source>
        <strain evidence="2">DM1-3 516 R44</strain>
    </source>
</reference>
<dbReference type="Gramene" id="PGSC0003DMT400091048">
    <property type="protein sequence ID" value="PGSC0003DMT400091048"/>
    <property type="gene ID" value="PGSC0003DMG400040619"/>
</dbReference>
<dbReference type="GO" id="GO:0004497">
    <property type="term" value="F:monooxygenase activity"/>
    <property type="evidence" value="ECO:0007669"/>
    <property type="project" value="InterPro"/>
</dbReference>
<protein>
    <submittedName>
        <fullName evidence="2">Cytochrome P450</fullName>
    </submittedName>
</protein>
<proteinExistence type="predicted"/>
<dbReference type="PANTHER" id="PTHR24301">
    <property type="entry name" value="THROMBOXANE-A SYNTHASE"/>
    <property type="match status" value="1"/>
</dbReference>
<dbReference type="SUPFAM" id="SSF48264">
    <property type="entry name" value="Cytochrome P450"/>
    <property type="match status" value="1"/>
</dbReference>
<evidence type="ECO:0000256" key="1">
    <source>
        <dbReference type="SAM" id="MobiDB-lite"/>
    </source>
</evidence>
<reference evidence="3" key="1">
    <citation type="journal article" date="2011" name="Nature">
        <title>Genome sequence and analysis of the tuber crop potato.</title>
        <authorList>
            <consortium name="The Potato Genome Sequencing Consortium"/>
        </authorList>
    </citation>
    <scope>NUCLEOTIDE SEQUENCE [LARGE SCALE GENOMIC DNA]</scope>
    <source>
        <strain evidence="3">cv. DM1-3 516 R44</strain>
    </source>
</reference>
<evidence type="ECO:0000313" key="2">
    <source>
        <dbReference type="EnsemblPlants" id="PGSC0003DMT400091048"/>
    </source>
</evidence>
<dbReference type="InParanoid" id="M1DLS9"/>
<dbReference type="Gene3D" id="1.10.630.10">
    <property type="entry name" value="Cytochrome P450"/>
    <property type="match status" value="1"/>
</dbReference>
<name>M1DLS9_SOLTU</name>
<dbReference type="InterPro" id="IPR001128">
    <property type="entry name" value="Cyt_P450"/>
</dbReference>
<dbReference type="eggNOG" id="KOG0158">
    <property type="taxonomic scope" value="Eukaryota"/>
</dbReference>
<dbReference type="GO" id="GO:0016705">
    <property type="term" value="F:oxidoreductase activity, acting on paired donors, with incorporation or reduction of molecular oxygen"/>
    <property type="evidence" value="ECO:0007669"/>
    <property type="project" value="InterPro"/>
</dbReference>
<feature type="region of interest" description="Disordered" evidence="1">
    <location>
        <begin position="140"/>
        <end position="182"/>
    </location>
</feature>
<dbReference type="SMR" id="M1DLS9"/>
<dbReference type="STRING" id="4113.M1DLS9"/>
<dbReference type="GO" id="GO:0005506">
    <property type="term" value="F:iron ion binding"/>
    <property type="evidence" value="ECO:0007669"/>
    <property type="project" value="InterPro"/>
</dbReference>
<dbReference type="InterPro" id="IPR036396">
    <property type="entry name" value="Cyt_P450_sf"/>
</dbReference>
<dbReference type="AlphaFoldDB" id="M1DLS9"/>
<evidence type="ECO:0000313" key="3">
    <source>
        <dbReference type="Proteomes" id="UP000011115"/>
    </source>
</evidence>
<dbReference type="GO" id="GO:0020037">
    <property type="term" value="F:heme binding"/>
    <property type="evidence" value="ECO:0007669"/>
    <property type="project" value="InterPro"/>
</dbReference>
<dbReference type="PANTHER" id="PTHR24301:SF2">
    <property type="entry name" value="THROMBOXANE-A SYNTHASE"/>
    <property type="match status" value="1"/>
</dbReference>
<feature type="region of interest" description="Disordered" evidence="1">
    <location>
        <begin position="194"/>
        <end position="218"/>
    </location>
</feature>
<dbReference type="EnsemblPlants" id="PGSC0003DMT400091048">
    <property type="protein sequence ID" value="PGSC0003DMT400091048"/>
    <property type="gene ID" value="PGSC0003DMG400040619"/>
</dbReference>
<organism evidence="2 3">
    <name type="scientific">Solanum tuberosum</name>
    <name type="common">Potato</name>
    <dbReference type="NCBI Taxonomy" id="4113"/>
    <lineage>
        <taxon>Eukaryota</taxon>
        <taxon>Viridiplantae</taxon>
        <taxon>Streptophyta</taxon>
        <taxon>Embryophyta</taxon>
        <taxon>Tracheophyta</taxon>
        <taxon>Spermatophyta</taxon>
        <taxon>Magnoliopsida</taxon>
        <taxon>eudicotyledons</taxon>
        <taxon>Gunneridae</taxon>
        <taxon>Pentapetalae</taxon>
        <taxon>asterids</taxon>
        <taxon>lamiids</taxon>
        <taxon>Solanales</taxon>
        <taxon>Solanaceae</taxon>
        <taxon>Solanoideae</taxon>
        <taxon>Solaneae</taxon>
        <taxon>Solanum</taxon>
    </lineage>
</organism>